<dbReference type="Proteomes" id="UP000218102">
    <property type="component" value="Unassembled WGS sequence"/>
</dbReference>
<name>A0A2A3M8A7_PSEDL</name>
<dbReference type="PANTHER" id="PTHR13887">
    <property type="entry name" value="GLUTATHIONE S-TRANSFERASE KAPPA"/>
    <property type="match status" value="1"/>
</dbReference>
<dbReference type="GO" id="GO:0016491">
    <property type="term" value="F:oxidoreductase activity"/>
    <property type="evidence" value="ECO:0007669"/>
    <property type="project" value="InterPro"/>
</dbReference>
<protein>
    <submittedName>
        <fullName evidence="2">DsbA family oxidoreductase</fullName>
    </submittedName>
</protein>
<proteinExistence type="predicted"/>
<dbReference type="RefSeq" id="WP_047149582.1">
    <property type="nucleotide sequence ID" value="NZ_NTME01000005.1"/>
</dbReference>
<dbReference type="InterPro" id="IPR011767">
    <property type="entry name" value="GLR_AS"/>
</dbReference>
<sequence length="223" mass="24061">MKKITVEVYSDFVCPWCWIAKKRLEQAIGALPSDVEVEVVPRAYRLAKGMQPIAFEKALVLKTGSQARAQVFMEAIQEVASPEGLDYHFDVMRFGDTSAAHQYVKAISSPTLQAKYVERLYAAGTTEGRDIFDERTLKDLAAEVGAADLFGFDSSEAAILSDEATVKGLGTGIPLFVVNGNRYLSGAQEVEVFSKVLKSAVEDLSNDGESVSGASCSISGCES</sequence>
<dbReference type="InterPro" id="IPR001853">
    <property type="entry name" value="DSBA-like_thioredoxin_dom"/>
</dbReference>
<feature type="domain" description="DSBA-like thioredoxin" evidence="1">
    <location>
        <begin position="5"/>
        <end position="197"/>
    </location>
</feature>
<gene>
    <name evidence="2" type="ORF">CMV24_06085</name>
</gene>
<accession>A0A2A3M8A7</accession>
<dbReference type="InterPro" id="IPR036249">
    <property type="entry name" value="Thioredoxin-like_sf"/>
</dbReference>
<comment type="caution">
    <text evidence="2">The sequence shown here is derived from an EMBL/GenBank/DDBJ whole genome shotgun (WGS) entry which is preliminary data.</text>
</comment>
<evidence type="ECO:0000313" key="3">
    <source>
        <dbReference type="Proteomes" id="UP000218102"/>
    </source>
</evidence>
<dbReference type="Pfam" id="PF01323">
    <property type="entry name" value="DSBA"/>
    <property type="match status" value="1"/>
</dbReference>
<dbReference type="Gene3D" id="3.40.30.10">
    <property type="entry name" value="Glutaredoxin"/>
    <property type="match status" value="1"/>
</dbReference>
<dbReference type="AlphaFoldDB" id="A0A2A3M8A7"/>
<reference evidence="2 3" key="1">
    <citation type="submission" date="2017-09" db="EMBL/GenBank/DDBJ databases">
        <authorList>
            <person name="Ehlers B."/>
            <person name="Leendertz F.H."/>
        </authorList>
    </citation>
    <scope>NUCLEOTIDE SEQUENCE [LARGE SCALE GENOMIC DNA]</scope>
    <source>
        <strain evidence="2 3">DJ-1</strain>
    </source>
</reference>
<dbReference type="PROSITE" id="PS00195">
    <property type="entry name" value="GLUTAREDOXIN_1"/>
    <property type="match status" value="1"/>
</dbReference>
<dbReference type="SUPFAM" id="SSF52833">
    <property type="entry name" value="Thioredoxin-like"/>
    <property type="match status" value="1"/>
</dbReference>
<dbReference type="EMBL" id="NTME01000005">
    <property type="protein sequence ID" value="PBJ96293.1"/>
    <property type="molecule type" value="Genomic_DNA"/>
</dbReference>
<evidence type="ECO:0000259" key="1">
    <source>
        <dbReference type="Pfam" id="PF01323"/>
    </source>
</evidence>
<dbReference type="CDD" id="cd03024">
    <property type="entry name" value="DsbA_FrnE"/>
    <property type="match status" value="1"/>
</dbReference>
<dbReference type="PANTHER" id="PTHR13887:SF41">
    <property type="entry name" value="THIOREDOXIN SUPERFAMILY PROTEIN"/>
    <property type="match status" value="1"/>
</dbReference>
<organism evidence="2 3">
    <name type="scientific">Pseudomonas plecoglossicida</name>
    <dbReference type="NCBI Taxonomy" id="70775"/>
    <lineage>
        <taxon>Bacteria</taxon>
        <taxon>Pseudomonadati</taxon>
        <taxon>Pseudomonadota</taxon>
        <taxon>Gammaproteobacteria</taxon>
        <taxon>Pseudomonadales</taxon>
        <taxon>Pseudomonadaceae</taxon>
        <taxon>Pseudomonas</taxon>
    </lineage>
</organism>
<evidence type="ECO:0000313" key="2">
    <source>
        <dbReference type="EMBL" id="PBJ96293.1"/>
    </source>
</evidence>